<reference evidence="1 2" key="1">
    <citation type="journal article" date="2015" name="Nature">
        <title>rRNA introns, odd ribosomes, and small enigmatic genomes across a large radiation of phyla.</title>
        <authorList>
            <person name="Brown C.T."/>
            <person name="Hug L.A."/>
            <person name="Thomas B.C."/>
            <person name="Sharon I."/>
            <person name="Castelle C.J."/>
            <person name="Singh A."/>
            <person name="Wilkins M.J."/>
            <person name="Williams K.H."/>
            <person name="Banfield J.F."/>
        </authorList>
    </citation>
    <scope>NUCLEOTIDE SEQUENCE [LARGE SCALE GENOMIC DNA]</scope>
</reference>
<comment type="caution">
    <text evidence="1">The sequence shown here is derived from an EMBL/GenBank/DDBJ whole genome shotgun (WGS) entry which is preliminary data.</text>
</comment>
<organism evidence="1 2">
    <name type="scientific">Candidatus Yanofskybacteria bacterium GW2011_GWA1_41_6</name>
    <dbReference type="NCBI Taxonomy" id="1619020"/>
    <lineage>
        <taxon>Bacteria</taxon>
        <taxon>Candidatus Yanofskyibacteriota</taxon>
    </lineage>
</organism>
<evidence type="ECO:0000313" key="2">
    <source>
        <dbReference type="Proteomes" id="UP000034380"/>
    </source>
</evidence>
<gene>
    <name evidence="1" type="ORF">UU70_C0036G0002</name>
</gene>
<name>A0A0G0WIE6_9BACT</name>
<proteinExistence type="predicted"/>
<dbReference type="Proteomes" id="UP000034380">
    <property type="component" value="Unassembled WGS sequence"/>
</dbReference>
<dbReference type="AlphaFoldDB" id="A0A0G0WIE6"/>
<protein>
    <submittedName>
        <fullName evidence="1">Uncharacterized protein</fullName>
    </submittedName>
</protein>
<dbReference type="EMBL" id="LCBQ01000036">
    <property type="protein sequence ID" value="KKS12679.1"/>
    <property type="molecule type" value="Genomic_DNA"/>
</dbReference>
<evidence type="ECO:0000313" key="1">
    <source>
        <dbReference type="EMBL" id="KKS12679.1"/>
    </source>
</evidence>
<sequence length="198" mass="21959">MRITDVSKLRGPLGELNDQLFGENGEERLQEFNLWLKGVTAKLLKHVGDIVLGSIETFDASKKFTKANVKVKFYGFGTNFEKNFGTKVENNVGAETIAVYRLEESARDPEIMTELGPEKRTIKLAQFYGAIEAQGQGQKGLLRVDGYANIAYIEDMNRIVWAVCASWDAGDGWDVDADSVVSPDAWSEGFQVLARKSA</sequence>
<accession>A0A0G0WIE6</accession>